<keyword evidence="2" id="KW-1185">Reference proteome</keyword>
<evidence type="ECO:0000313" key="2">
    <source>
        <dbReference type="Proteomes" id="UP001500420"/>
    </source>
</evidence>
<proteinExistence type="predicted"/>
<dbReference type="AlphaFoldDB" id="A0AAV3T703"/>
<name>A0AAV3T703_9EURY</name>
<dbReference type="SUPFAM" id="SSF56281">
    <property type="entry name" value="Metallo-hydrolase/oxidoreductase"/>
    <property type="match status" value="1"/>
</dbReference>
<evidence type="ECO:0000313" key="1">
    <source>
        <dbReference type="EMBL" id="GAA0665116.1"/>
    </source>
</evidence>
<dbReference type="InterPro" id="IPR036866">
    <property type="entry name" value="RibonucZ/Hydroxyglut_hydro"/>
</dbReference>
<organism evidence="1 2">
    <name type="scientific">Natronoarchaeum mannanilyticum</name>
    <dbReference type="NCBI Taxonomy" id="926360"/>
    <lineage>
        <taxon>Archaea</taxon>
        <taxon>Methanobacteriati</taxon>
        <taxon>Methanobacteriota</taxon>
        <taxon>Stenosarchaea group</taxon>
        <taxon>Halobacteria</taxon>
        <taxon>Halobacteriales</taxon>
        <taxon>Natronoarchaeaceae</taxon>
    </lineage>
</organism>
<comment type="caution">
    <text evidence="1">The sequence shown here is derived from an EMBL/GenBank/DDBJ whole genome shotgun (WGS) entry which is preliminary data.</text>
</comment>
<accession>A0AAV3T703</accession>
<dbReference type="RefSeq" id="WP_343772549.1">
    <property type="nucleotide sequence ID" value="NZ_BAAADV010000001.1"/>
</dbReference>
<reference evidence="1 2" key="1">
    <citation type="journal article" date="2019" name="Int. J. Syst. Evol. Microbiol.">
        <title>The Global Catalogue of Microorganisms (GCM) 10K type strain sequencing project: providing services to taxonomists for standard genome sequencing and annotation.</title>
        <authorList>
            <consortium name="The Broad Institute Genomics Platform"/>
            <consortium name="The Broad Institute Genome Sequencing Center for Infectious Disease"/>
            <person name="Wu L."/>
            <person name="Ma J."/>
        </authorList>
    </citation>
    <scope>NUCLEOTIDE SEQUENCE [LARGE SCALE GENOMIC DNA]</scope>
    <source>
        <strain evidence="1 2">JCM 16328</strain>
    </source>
</reference>
<protein>
    <recommendedName>
        <fullName evidence="3">MBL fold metallo-hydrolase</fullName>
    </recommendedName>
</protein>
<dbReference type="Gene3D" id="3.60.15.10">
    <property type="entry name" value="Ribonuclease Z/Hydroxyacylglutathione hydrolase-like"/>
    <property type="match status" value="1"/>
</dbReference>
<sequence length="233" mass="25594">MPIYDRDESDGFEAIDRRPGGVGWIAHPDEEGRRASHAVRGDDGVWLLDPIDSPGVDELIADVGDVAGVAVLSDYHARDAAAFARRHDVPVHVPSWIDRGADRTDAPIERFEGDLGNSDFRAIEYDPFPGWTEAFLYRESDGTLYVPDSMAASVRPTVGDERIGLYLLIRLRPPREQLARLDVERVLFGHGAGVFEEADGALDHALANARRNFPRALVDGGWSELKLAAAALQ</sequence>
<dbReference type="EMBL" id="BAAADV010000001">
    <property type="protein sequence ID" value="GAA0665116.1"/>
    <property type="molecule type" value="Genomic_DNA"/>
</dbReference>
<gene>
    <name evidence="1" type="ORF">GCM10009020_07650</name>
</gene>
<dbReference type="Proteomes" id="UP001500420">
    <property type="component" value="Unassembled WGS sequence"/>
</dbReference>
<evidence type="ECO:0008006" key="3">
    <source>
        <dbReference type="Google" id="ProtNLM"/>
    </source>
</evidence>